<dbReference type="EMBL" id="AMQN01007125">
    <property type="status" value="NOT_ANNOTATED_CDS"/>
    <property type="molecule type" value="Genomic_DNA"/>
</dbReference>
<gene>
    <name evidence="1" type="ORF">CAPTEDRAFT_222248</name>
</gene>
<dbReference type="AlphaFoldDB" id="R7UL85"/>
<dbReference type="InterPro" id="IPR028271">
    <property type="entry name" value="RAMAC"/>
</dbReference>
<dbReference type="EMBL" id="KB300038">
    <property type="protein sequence ID" value="ELU07304.1"/>
    <property type="molecule type" value="Genomic_DNA"/>
</dbReference>
<organism evidence="1">
    <name type="scientific">Capitella teleta</name>
    <name type="common">Polychaete worm</name>
    <dbReference type="NCBI Taxonomy" id="283909"/>
    <lineage>
        <taxon>Eukaryota</taxon>
        <taxon>Metazoa</taxon>
        <taxon>Spiralia</taxon>
        <taxon>Lophotrochozoa</taxon>
        <taxon>Annelida</taxon>
        <taxon>Polychaeta</taxon>
        <taxon>Sedentaria</taxon>
        <taxon>Scolecida</taxon>
        <taxon>Capitellidae</taxon>
        <taxon>Capitella</taxon>
    </lineage>
</organism>
<dbReference type="Pfam" id="PF15320">
    <property type="entry name" value="RAM"/>
    <property type="match status" value="1"/>
</dbReference>
<dbReference type="EnsemblMetazoa" id="CapteT222248">
    <property type="protein sequence ID" value="CapteP222248"/>
    <property type="gene ID" value="CapteG222248"/>
</dbReference>
<dbReference type="OrthoDB" id="5875297at2759"/>
<accession>R7UL85</accession>
<dbReference type="GO" id="GO:0031533">
    <property type="term" value="C:mRNA capping enzyme complex"/>
    <property type="evidence" value="ECO:0007669"/>
    <property type="project" value="InterPro"/>
</dbReference>
<evidence type="ECO:0000313" key="2">
    <source>
        <dbReference type="EnsemblMetazoa" id="CapteP222248"/>
    </source>
</evidence>
<dbReference type="Proteomes" id="UP000014760">
    <property type="component" value="Unassembled WGS sequence"/>
</dbReference>
<reference evidence="1 3" key="2">
    <citation type="journal article" date="2013" name="Nature">
        <title>Insights into bilaterian evolution from three spiralian genomes.</title>
        <authorList>
            <person name="Simakov O."/>
            <person name="Marletaz F."/>
            <person name="Cho S.J."/>
            <person name="Edsinger-Gonzales E."/>
            <person name="Havlak P."/>
            <person name="Hellsten U."/>
            <person name="Kuo D.H."/>
            <person name="Larsson T."/>
            <person name="Lv J."/>
            <person name="Arendt D."/>
            <person name="Savage R."/>
            <person name="Osoegawa K."/>
            <person name="de Jong P."/>
            <person name="Grimwood J."/>
            <person name="Chapman J.A."/>
            <person name="Shapiro H."/>
            <person name="Aerts A."/>
            <person name="Otillar R.P."/>
            <person name="Terry A.Y."/>
            <person name="Boore J.L."/>
            <person name="Grigoriev I.V."/>
            <person name="Lindberg D.R."/>
            <person name="Seaver E.C."/>
            <person name="Weisblat D.A."/>
            <person name="Putnam N.H."/>
            <person name="Rokhsar D.S."/>
        </authorList>
    </citation>
    <scope>NUCLEOTIDE SEQUENCE</scope>
    <source>
        <strain evidence="1 3">I ESC-2004</strain>
    </source>
</reference>
<sequence length="130" mass="14565">MASLLCGSHIFPGYRTPQCDTMTEQTKIAKGDSQQMLDLYEELFGDRYSEKDEEFMAVVETPSPPPPCVANWYSRPKRDNSEIPAVDIRDEILGTREEVAATLITDHVKTTGTIRMTDLAIQRGNSVRGL</sequence>
<reference evidence="3" key="1">
    <citation type="submission" date="2012-12" db="EMBL/GenBank/DDBJ databases">
        <authorList>
            <person name="Hellsten U."/>
            <person name="Grimwood J."/>
            <person name="Chapman J.A."/>
            <person name="Shapiro H."/>
            <person name="Aerts A."/>
            <person name="Otillar R.P."/>
            <person name="Terry A.Y."/>
            <person name="Boore J.L."/>
            <person name="Simakov O."/>
            <person name="Marletaz F."/>
            <person name="Cho S.-J."/>
            <person name="Edsinger-Gonzales E."/>
            <person name="Havlak P."/>
            <person name="Kuo D.-H."/>
            <person name="Larsson T."/>
            <person name="Lv J."/>
            <person name="Arendt D."/>
            <person name="Savage R."/>
            <person name="Osoegawa K."/>
            <person name="de Jong P."/>
            <person name="Lindberg D.R."/>
            <person name="Seaver E.C."/>
            <person name="Weisblat D.A."/>
            <person name="Putnam N.H."/>
            <person name="Grigoriev I.V."/>
            <person name="Rokhsar D.S."/>
        </authorList>
    </citation>
    <scope>NUCLEOTIDE SEQUENCE</scope>
    <source>
        <strain evidence="3">I ESC-2004</strain>
    </source>
</reference>
<protein>
    <submittedName>
        <fullName evidence="1 2">Uncharacterized protein</fullName>
    </submittedName>
</protein>
<keyword evidence="3" id="KW-1185">Reference proteome</keyword>
<name>R7UL85_CAPTE</name>
<evidence type="ECO:0000313" key="1">
    <source>
        <dbReference type="EMBL" id="ELU07304.1"/>
    </source>
</evidence>
<dbReference type="GO" id="GO:0003723">
    <property type="term" value="F:RNA binding"/>
    <property type="evidence" value="ECO:0007669"/>
    <property type="project" value="InterPro"/>
</dbReference>
<proteinExistence type="predicted"/>
<dbReference type="GO" id="GO:0106005">
    <property type="term" value="P:RNA 5'-cap (guanine-N7)-methylation"/>
    <property type="evidence" value="ECO:0007669"/>
    <property type="project" value="InterPro"/>
</dbReference>
<evidence type="ECO:0000313" key="3">
    <source>
        <dbReference type="Proteomes" id="UP000014760"/>
    </source>
</evidence>
<reference evidence="2" key="3">
    <citation type="submission" date="2015-06" db="UniProtKB">
        <authorList>
            <consortium name="EnsemblMetazoa"/>
        </authorList>
    </citation>
    <scope>IDENTIFICATION</scope>
</reference>
<dbReference type="HOGENOM" id="CLU_1940092_0_0_1"/>